<sequence length="1686" mass="191996">MPATYSPFLVAKKLADEYRQVLRSVFRPARAELRGAFERVLNEQGFLIQDIFLQVLPVYERTSPITELAPEVRRWFGEIAESPYKHQAEATRRLLKGKPVLIATGTGSGKTEAFLMPIVDWCYRHRGEKGVKAILLYPMNALINNQRDRLRRLLKGTGISFGRYTGETELEGQRPADAPEEERCLRTEFWQNPPDIFLTNYQMLDYMLIRDDGRRIFKDHKVRFVVLDEVHTYHGKLGTDIAFLIRRLKAFLRKMNPDAPEPIFVGTSATLQSGLDEDPRQAIADFFTKLTGQKTDADAVILDAPIDPPKMPDDLTMPTLPKIEETDLEKFDPQDGEQVKSLAAKLVSAVSAGADAGTLYARTPLAYRLIEWLQKPISFKEVVERWARERGVEPNEQVEREVEAAILVGSALPDNHPLKLRLRTHRLLRGLLPFWRCMNPDCGRLLFHGEKECPECGAKALPLVLCRTCGWDFYPAFEPPEPEKKGRLLPWVELRSSEETVFLYEQPQQPLEVDTEGEIAGELFDLEEEEATTKKRKELHVCPRCLAIAKDGSCPSGCGMTLRTFAVHKGRGTRCPVCDDRYGRYDILTKVSMGVSRALKEVARSLIQYLPEEQRKVLIFCDSRQDAAHQAWFVNNTEKRLWVRRAIYDCLKDESEPHDWEWLKVKVLQWLIGHKQVEEPKTKDARERALRKVEGALLTEFALETHVRHSLERLGVVRVRYAGLDEKLSSERFEAICHRHGLPVEKLRRAIPHLLDLMRVRGALSHPALQQSFNLGSQLASDYDLQPSGGRWFPQAFAKVGQPIPTQEQQRQKGYRLLRCDMLRALLERFCGRVTNEFLREILEWLEQCGYIVWARVGNGGEGYQVALDLLEFEVGRSWVRCNACGRVIANEIPDTPCPRVKWNRACSGTLTEWVGPFEERNIWVLQIANPELPPLQAGEHTAAVTNEDRQRIEQAFQKHPPEVNAIACTPTLELGIDIGDLEAVALRNIPPNPANYAQRAGRTGRKTRMGIIAGFSRARPHDGYFFDHPDEIIAGAIFPPRFYAENRTAMACHIRALVLEEAQVQIPVNLEPYMDENGNINAVEVEKLVSQIRQALNEGKRRALEVFGEFDWVTEDWVWEAIKEFPEKVQEAIELRARAVEQAVEKMRHYAVKVNLTLKEKQLAEGYRELAKRLRTDRDYAYLPKVLAESGLLPGYAFPPIPGSLHLGFQTEPIYANRLQAQWEYAPGQIVYARGKKWEVKGVALNSPGGIVAEKGIPQFEFTLCPSCGLANRPDFNYCQRCNAELSGGTKVAWDVGAFRAEETSAVPEEEEDRTPRAFAQMAHPQRDVEAIVYRLGDDCTLELRRQESIWWLNLGRVEVAPDGSVKGIRPFWLCPVCGESVEQPVNAQKAKRKKTQKQQWRHSQTCTGEPQEVALGHQTRADTLRLIVPGIETMGKEGVRWAWSLVHAIVQGATMAFQLDEGDIDGFVLEKRDGNDSAQVMEIFWVDTVVGGSGVLKDLAENFPKVAQFALRHLDGHDCASSCYRCLRTYRNQRVHELLDWRLVVPWLEVAAKAKVERGGVIQPPFEGAEWEEARQEGCGSPAELRLLKALREAGLPEPKKQFEVKDEQGEIVTVADFAYPEQRLLIYVDGLAFHSAIPKRLHDARISRWLQKHDWKVFRFLTAEIYSNLERCVREISESIKPR</sequence>
<dbReference type="InterPro" id="IPR011545">
    <property type="entry name" value="DEAD/DEAH_box_helicase_dom"/>
</dbReference>
<evidence type="ECO:0000259" key="5">
    <source>
        <dbReference type="PROSITE" id="PS51194"/>
    </source>
</evidence>
<dbReference type="SUPFAM" id="SSF52980">
    <property type="entry name" value="Restriction endonuclease-like"/>
    <property type="match status" value="1"/>
</dbReference>
<dbReference type="InterPro" id="IPR014001">
    <property type="entry name" value="Helicase_ATP-bd"/>
</dbReference>
<dbReference type="PANTHER" id="PTHR47957:SF3">
    <property type="entry name" value="ATP-DEPENDENT HELICASE HRQ1"/>
    <property type="match status" value="1"/>
</dbReference>
<dbReference type="SMART" id="SM00490">
    <property type="entry name" value="HELICc"/>
    <property type="match status" value="1"/>
</dbReference>
<evidence type="ECO:0000259" key="4">
    <source>
        <dbReference type="PROSITE" id="PS51192"/>
    </source>
</evidence>
<evidence type="ECO:0000256" key="3">
    <source>
        <dbReference type="ARBA" id="ARBA00022840"/>
    </source>
</evidence>
<proteinExistence type="predicted"/>
<keyword evidence="6" id="KW-0378">Hydrolase</keyword>
<dbReference type="Pfam" id="PF00271">
    <property type="entry name" value="Helicase_C"/>
    <property type="match status" value="1"/>
</dbReference>
<dbReference type="Pfam" id="PF04480">
    <property type="entry name" value="DUF559"/>
    <property type="match status" value="1"/>
</dbReference>
<dbReference type="GO" id="GO:0004519">
    <property type="term" value="F:endonuclease activity"/>
    <property type="evidence" value="ECO:0007669"/>
    <property type="project" value="UniProtKB-KW"/>
</dbReference>
<protein>
    <submittedName>
        <fullName evidence="6">ATP-dependent helicase YprA (DUF1998 family)/very-short-patch-repair endonuclease/rubrerythrin</fullName>
    </submittedName>
</protein>
<dbReference type="SMART" id="SM00487">
    <property type="entry name" value="DEXDc"/>
    <property type="match status" value="1"/>
</dbReference>
<dbReference type="Proteomes" id="UP001204798">
    <property type="component" value="Unassembled WGS sequence"/>
</dbReference>
<dbReference type="Gene3D" id="3.40.50.300">
    <property type="entry name" value="P-loop containing nucleotide triphosphate hydrolases"/>
    <property type="match status" value="2"/>
</dbReference>
<gene>
    <name evidence="6" type="ORF">M2350_001101</name>
</gene>
<dbReference type="PANTHER" id="PTHR47957">
    <property type="entry name" value="ATP-DEPENDENT HELICASE HRQ1"/>
    <property type="match status" value="1"/>
</dbReference>
<evidence type="ECO:0000313" key="6">
    <source>
        <dbReference type="EMBL" id="MCS3918701.1"/>
    </source>
</evidence>
<dbReference type="PROSITE" id="PS51194">
    <property type="entry name" value="HELICASE_CTER"/>
    <property type="match status" value="1"/>
</dbReference>
<keyword evidence="7" id="KW-1185">Reference proteome</keyword>
<dbReference type="PROSITE" id="PS51192">
    <property type="entry name" value="HELICASE_ATP_BIND_1"/>
    <property type="match status" value="1"/>
</dbReference>
<feature type="domain" description="Helicase ATP-binding" evidence="4">
    <location>
        <begin position="91"/>
        <end position="289"/>
    </location>
</feature>
<keyword evidence="2" id="KW-0547">Nucleotide-binding</keyword>
<dbReference type="InterPro" id="IPR011335">
    <property type="entry name" value="Restrct_endonuc-II-like"/>
</dbReference>
<organism evidence="6 7">
    <name type="scientific">Candidatus Fervidibacter sacchari</name>
    <dbReference type="NCBI Taxonomy" id="1448929"/>
    <lineage>
        <taxon>Bacteria</taxon>
        <taxon>Candidatus Fervidibacterota</taxon>
        <taxon>Candidatus Fervidibacter</taxon>
    </lineage>
</organism>
<reference evidence="6 7" key="1">
    <citation type="submission" date="2022-08" db="EMBL/GenBank/DDBJ databases">
        <title>Bacterial and archaeal communities from various locations to study Microbial Dark Matter (Phase II).</title>
        <authorList>
            <person name="Stepanauskas R."/>
        </authorList>
    </citation>
    <scope>NUCLEOTIDE SEQUENCE [LARGE SCALE GENOMIC DNA]</scope>
    <source>
        <strain evidence="6 7">PD1</strain>
    </source>
</reference>
<dbReference type="InterPro" id="IPR018973">
    <property type="entry name" value="MZB"/>
</dbReference>
<dbReference type="InterPro" id="IPR001650">
    <property type="entry name" value="Helicase_C-like"/>
</dbReference>
<accession>A0ABT2EMP3</accession>
<feature type="domain" description="Helicase C-terminal" evidence="5">
    <location>
        <begin position="867"/>
        <end position="1075"/>
    </location>
</feature>
<keyword evidence="6" id="KW-0540">Nuclease</keyword>
<dbReference type="InterPro" id="IPR007569">
    <property type="entry name" value="DUF559"/>
</dbReference>
<dbReference type="InterPro" id="IPR027417">
    <property type="entry name" value="P-loop_NTPase"/>
</dbReference>
<dbReference type="Pfam" id="PF09369">
    <property type="entry name" value="MZB"/>
    <property type="match status" value="1"/>
</dbReference>
<dbReference type="EMBL" id="JANUCP010000002">
    <property type="protein sequence ID" value="MCS3918701.1"/>
    <property type="molecule type" value="Genomic_DNA"/>
</dbReference>
<evidence type="ECO:0000313" key="7">
    <source>
        <dbReference type="Proteomes" id="UP001204798"/>
    </source>
</evidence>
<keyword evidence="6" id="KW-0255">Endonuclease</keyword>
<dbReference type="Pfam" id="PF00270">
    <property type="entry name" value="DEAD"/>
    <property type="match status" value="1"/>
</dbReference>
<keyword evidence="3" id="KW-0067">ATP-binding</keyword>
<keyword evidence="1" id="KW-0479">Metal-binding</keyword>
<evidence type="ECO:0000256" key="1">
    <source>
        <dbReference type="ARBA" id="ARBA00022723"/>
    </source>
</evidence>
<evidence type="ECO:0000256" key="2">
    <source>
        <dbReference type="ARBA" id="ARBA00022741"/>
    </source>
</evidence>
<keyword evidence="6" id="KW-0347">Helicase</keyword>
<comment type="caution">
    <text evidence="6">The sequence shown here is derived from an EMBL/GenBank/DDBJ whole genome shotgun (WGS) entry which is preliminary data.</text>
</comment>
<dbReference type="PROSITE" id="PS00202">
    <property type="entry name" value="RUBREDOXIN"/>
    <property type="match status" value="1"/>
</dbReference>
<dbReference type="RefSeq" id="WP_259094724.1">
    <property type="nucleotide sequence ID" value="NZ_CP130454.1"/>
</dbReference>
<name>A0ABT2EMP3_9BACT</name>
<dbReference type="InterPro" id="IPR018527">
    <property type="entry name" value="Rubredoxin_Fe_BS"/>
</dbReference>
<dbReference type="Gene3D" id="3.40.960.10">
    <property type="entry name" value="VSR Endonuclease"/>
    <property type="match status" value="1"/>
</dbReference>
<dbReference type="GO" id="GO:0004386">
    <property type="term" value="F:helicase activity"/>
    <property type="evidence" value="ECO:0007669"/>
    <property type="project" value="UniProtKB-KW"/>
</dbReference>
<dbReference type="SUPFAM" id="SSF52540">
    <property type="entry name" value="P-loop containing nucleoside triphosphate hydrolases"/>
    <property type="match status" value="2"/>
</dbReference>